<reference evidence="1 2" key="1">
    <citation type="submission" date="2019-04" db="EMBL/GenBank/DDBJ databases">
        <title>Fungal friends and foes A comparative genomics study of 23 Aspergillus species from section Flavi.</title>
        <authorList>
            <consortium name="DOE Joint Genome Institute"/>
            <person name="Kjaerbolling I."/>
            <person name="Vesth T.C."/>
            <person name="Frisvad J.C."/>
            <person name="Nybo J.L."/>
            <person name="Theobald S."/>
            <person name="Kildgaard S."/>
            <person name="Petersen T.I."/>
            <person name="Kuo A."/>
            <person name="Sato A."/>
            <person name="Lyhne E.K."/>
            <person name="Kogle M.E."/>
            <person name="Wiebenga A."/>
            <person name="Kun R.S."/>
            <person name="Lubbers R.J."/>
            <person name="Makela M.R."/>
            <person name="Barry K."/>
            <person name="Chovatia M."/>
            <person name="Clum A."/>
            <person name="Daum C."/>
            <person name="Haridas S."/>
            <person name="He G."/>
            <person name="LaButti K."/>
            <person name="Lipzen A."/>
            <person name="Mondo S."/>
            <person name="Pangilinan J."/>
            <person name="Riley R."/>
            <person name="Salamov A."/>
            <person name="Simmons B.A."/>
            <person name="Magnuson J.K."/>
            <person name="Henrissat B."/>
            <person name="Mortensen U.H."/>
            <person name="Larsen T.O."/>
            <person name="De vries R.P."/>
            <person name="Grigoriev I.V."/>
            <person name="Machida M."/>
            <person name="Baker S.E."/>
            <person name="Andersen M.R."/>
        </authorList>
    </citation>
    <scope>NUCLEOTIDE SEQUENCE [LARGE SCALE GENOMIC DNA]</scope>
    <source>
        <strain evidence="1 2">CBS 117618</strain>
    </source>
</reference>
<organism evidence="1 2">
    <name type="scientific">Aspergillus parasiticus</name>
    <dbReference type="NCBI Taxonomy" id="5067"/>
    <lineage>
        <taxon>Eukaryota</taxon>
        <taxon>Fungi</taxon>
        <taxon>Dikarya</taxon>
        <taxon>Ascomycota</taxon>
        <taxon>Pezizomycotina</taxon>
        <taxon>Eurotiomycetes</taxon>
        <taxon>Eurotiomycetidae</taxon>
        <taxon>Eurotiales</taxon>
        <taxon>Aspergillaceae</taxon>
        <taxon>Aspergillus</taxon>
        <taxon>Aspergillus subgen. Circumdati</taxon>
    </lineage>
</organism>
<sequence length="99" mass="11299">MVAKIQDSRKAIVVSKRSRLRENHTLRCLSSLQSHECLAAVRAQKNIGNNECLILRINSSPMTASSGNNIFITFAFYSWPRCLFYLFFDICKTLLDGRV</sequence>
<dbReference type="EMBL" id="ML734945">
    <property type="protein sequence ID" value="KAB8209783.1"/>
    <property type="molecule type" value="Genomic_DNA"/>
</dbReference>
<dbReference type="AlphaFoldDB" id="A0A5N6DYW6"/>
<protein>
    <submittedName>
        <fullName evidence="1">Uncharacterized protein</fullName>
    </submittedName>
</protein>
<keyword evidence="2" id="KW-1185">Reference proteome</keyword>
<gene>
    <name evidence="1" type="ORF">BDV34DRAFT_7351</name>
</gene>
<proteinExistence type="predicted"/>
<dbReference type="VEuPathDB" id="FungiDB:BDV34DRAFT_7351"/>
<accession>A0A5N6DYW6</accession>
<name>A0A5N6DYW6_ASPPA</name>
<evidence type="ECO:0000313" key="2">
    <source>
        <dbReference type="Proteomes" id="UP000326532"/>
    </source>
</evidence>
<evidence type="ECO:0000313" key="1">
    <source>
        <dbReference type="EMBL" id="KAB8209783.1"/>
    </source>
</evidence>
<dbReference type="Proteomes" id="UP000326532">
    <property type="component" value="Unassembled WGS sequence"/>
</dbReference>